<gene>
    <name evidence="2" type="ORF">AKO1_010001</name>
</gene>
<keyword evidence="1" id="KW-1133">Transmembrane helix</keyword>
<organism evidence="2 3">
    <name type="scientific">Acrasis kona</name>
    <dbReference type="NCBI Taxonomy" id="1008807"/>
    <lineage>
        <taxon>Eukaryota</taxon>
        <taxon>Discoba</taxon>
        <taxon>Heterolobosea</taxon>
        <taxon>Tetramitia</taxon>
        <taxon>Eutetramitia</taxon>
        <taxon>Acrasidae</taxon>
        <taxon>Acrasis</taxon>
    </lineage>
</organism>
<name>A0AAW2ZNW3_9EUKA</name>
<reference evidence="2 3" key="1">
    <citation type="submission" date="2024-03" db="EMBL/GenBank/DDBJ databases">
        <title>The Acrasis kona genome and developmental transcriptomes reveal deep origins of eukaryotic multicellular pathways.</title>
        <authorList>
            <person name="Sheikh S."/>
            <person name="Fu C.-J."/>
            <person name="Brown M.W."/>
            <person name="Baldauf S.L."/>
        </authorList>
    </citation>
    <scope>NUCLEOTIDE SEQUENCE [LARGE SCALE GENOMIC DNA]</scope>
    <source>
        <strain evidence="2 3">ATCC MYA-3509</strain>
    </source>
</reference>
<protein>
    <submittedName>
        <fullName evidence="2">Histidine tRS</fullName>
    </submittedName>
</protein>
<comment type="caution">
    <text evidence="2">The sequence shown here is derived from an EMBL/GenBank/DDBJ whole genome shotgun (WGS) entry which is preliminary data.</text>
</comment>
<dbReference type="EMBL" id="JAOPGA020001767">
    <property type="protein sequence ID" value="KAL0491165.1"/>
    <property type="molecule type" value="Genomic_DNA"/>
</dbReference>
<sequence>MLFNLARRGLQYTSLTRLQNTKRITAVRNYASKPFNEESNSRKKKFIDSEMAKNLALGYAIVFGIAGTWLYLDYKRDPLRSSVDRVIRLWTGPYRDYIVTSPESEVVDGTYICHKPGIKLKIPENKFVRPGLILRDNVEISDRSGGSLELEDDYGNYIVLDWVELDPIDEVDSKTDPIRILIKNYNRFKDQIEKSGSPQSEKYIEIVDTANKITTNGPPVTDELQKTCPPYIFSTFLDEEYYRAANVHIHEHHGVRPNNNMWNGSVLFLHDKYFIAITSSYPNNMINFAIVKENMLKNGATEEEVRKKLSVDTSLKIHQRLREMEDQATDSRSKIIQTLRQECIGLLSDNFKRDPTV</sequence>
<feature type="transmembrane region" description="Helical" evidence="1">
    <location>
        <begin position="51"/>
        <end position="72"/>
    </location>
</feature>
<evidence type="ECO:0000313" key="2">
    <source>
        <dbReference type="EMBL" id="KAL0491165.1"/>
    </source>
</evidence>
<evidence type="ECO:0000256" key="1">
    <source>
        <dbReference type="SAM" id="Phobius"/>
    </source>
</evidence>
<dbReference type="AlphaFoldDB" id="A0AAW2ZNW3"/>
<keyword evidence="1" id="KW-0472">Membrane</keyword>
<evidence type="ECO:0000313" key="3">
    <source>
        <dbReference type="Proteomes" id="UP001431209"/>
    </source>
</evidence>
<keyword evidence="3" id="KW-1185">Reference proteome</keyword>
<keyword evidence="1" id="KW-0812">Transmembrane</keyword>
<proteinExistence type="predicted"/>
<dbReference type="Proteomes" id="UP001431209">
    <property type="component" value="Unassembled WGS sequence"/>
</dbReference>
<accession>A0AAW2ZNW3</accession>